<feature type="transmembrane region" description="Helical" evidence="1">
    <location>
        <begin position="390"/>
        <end position="411"/>
    </location>
</feature>
<keyword evidence="1" id="KW-0812">Transmembrane</keyword>
<dbReference type="Proteomes" id="UP000185578">
    <property type="component" value="Unassembled WGS sequence"/>
</dbReference>
<protein>
    <recommendedName>
        <fullName evidence="4">Oligosaccharide repeat unit polymerase</fullName>
    </recommendedName>
</protein>
<organism evidence="2 3">
    <name type="scientific">Pseudomonas chlororaphis</name>
    <dbReference type="NCBI Taxonomy" id="587753"/>
    <lineage>
        <taxon>Bacteria</taxon>
        <taxon>Pseudomonadati</taxon>
        <taxon>Pseudomonadota</taxon>
        <taxon>Gammaproteobacteria</taxon>
        <taxon>Pseudomonadales</taxon>
        <taxon>Pseudomonadaceae</taxon>
        <taxon>Pseudomonas</taxon>
    </lineage>
</organism>
<evidence type="ECO:0000313" key="2">
    <source>
        <dbReference type="EMBL" id="OLF55829.1"/>
    </source>
</evidence>
<keyword evidence="1" id="KW-1133">Transmembrane helix</keyword>
<feature type="transmembrane region" description="Helical" evidence="1">
    <location>
        <begin position="187"/>
        <end position="208"/>
    </location>
</feature>
<feature type="transmembrane region" description="Helical" evidence="1">
    <location>
        <begin position="308"/>
        <end position="329"/>
    </location>
</feature>
<keyword evidence="1" id="KW-0472">Membrane</keyword>
<feature type="transmembrane region" description="Helical" evidence="1">
    <location>
        <begin position="269"/>
        <end position="288"/>
    </location>
</feature>
<feature type="transmembrane region" description="Helical" evidence="1">
    <location>
        <begin position="93"/>
        <end position="112"/>
    </location>
</feature>
<proteinExistence type="predicted"/>
<feature type="transmembrane region" description="Helical" evidence="1">
    <location>
        <begin position="341"/>
        <end position="360"/>
    </location>
</feature>
<feature type="transmembrane region" description="Helical" evidence="1">
    <location>
        <begin position="133"/>
        <end position="155"/>
    </location>
</feature>
<evidence type="ECO:0000313" key="3">
    <source>
        <dbReference type="Proteomes" id="UP000185578"/>
    </source>
</evidence>
<name>A0A1Q8EVL2_9PSED</name>
<reference evidence="2 3" key="1">
    <citation type="submission" date="2016-12" db="EMBL/GenBank/DDBJ databases">
        <authorList>
            <person name="Song W.-J."/>
            <person name="Kurnit D.M."/>
        </authorList>
    </citation>
    <scope>NUCLEOTIDE SEQUENCE [LARGE SCALE GENOMIC DNA]</scope>
    <source>
        <strain evidence="2 3">PCL1601</strain>
    </source>
</reference>
<dbReference type="EMBL" id="MSCT01000005">
    <property type="protein sequence ID" value="OLF55829.1"/>
    <property type="molecule type" value="Genomic_DNA"/>
</dbReference>
<evidence type="ECO:0000256" key="1">
    <source>
        <dbReference type="SAM" id="Phobius"/>
    </source>
</evidence>
<feature type="transmembrane region" description="Helical" evidence="1">
    <location>
        <begin position="447"/>
        <end position="464"/>
    </location>
</feature>
<evidence type="ECO:0008006" key="4">
    <source>
        <dbReference type="Google" id="ProtNLM"/>
    </source>
</evidence>
<comment type="caution">
    <text evidence="2">The sequence shown here is derived from an EMBL/GenBank/DDBJ whole genome shotgun (WGS) entry which is preliminary data.</text>
</comment>
<sequence>MPQALALFLIVMIIATLIQQHLISGSPVTEEDYIFKVASIGFSLAMLLSAYILKIKCRSWVAPPVVFSLFWFLFTFFPLVVMTNVPSTPMATLYIFACTLAFSIPAFLTNWNRAREANHYKQTTSPNLYNNKILTLSFFSMQIIVILCMLANLAIQGYSPYEFITDLIGTANRYLSDRYNGHIEPNVFAQIGVVLNYTANCIGGLIIANKSNFKRVLIFLCSFIPAGLHMIIYADKGTLFLCAAFFYSGVLVARMHAGSYSLTNKLTNKVIFISVVLLFPILIASFLARGIGEGTIEETIKKLEFYLSSYAFGSFYAFSDWFSSVYLGHSNMEYALLKQNTYGLYTFMAIFKAMGNTTYIPEGYYDEYYNYHDIIQSNIYTMFRGLITDFSMIGSLIYFTLTGFIFNLAYLTILKAKKPVISVALYMCFIAYTYSSFLISIMTWNSIFAVFIAVSAILGINSYLSNKRFYFIKS</sequence>
<dbReference type="AlphaFoldDB" id="A0A1Q8EVL2"/>
<feature type="transmembrane region" description="Helical" evidence="1">
    <location>
        <begin position="60"/>
        <end position="81"/>
    </location>
</feature>
<dbReference type="NCBIfam" id="TIGR04370">
    <property type="entry name" value="glyco_rpt_poly"/>
    <property type="match status" value="1"/>
</dbReference>
<accession>A0A1Q8EVL2</accession>
<gene>
    <name evidence="2" type="ORF">BTN82_03725</name>
</gene>
<feature type="transmembrane region" description="Helical" evidence="1">
    <location>
        <begin position="35"/>
        <end position="53"/>
    </location>
</feature>
<feature type="transmembrane region" description="Helical" evidence="1">
    <location>
        <begin position="238"/>
        <end position="257"/>
    </location>
</feature>
<feature type="transmembrane region" description="Helical" evidence="1">
    <location>
        <begin position="423"/>
        <end position="441"/>
    </location>
</feature>
<feature type="transmembrane region" description="Helical" evidence="1">
    <location>
        <begin position="215"/>
        <end position="232"/>
    </location>
</feature>